<dbReference type="Pfam" id="PF07098">
    <property type="entry name" value="DUF1360"/>
    <property type="match status" value="1"/>
</dbReference>
<evidence type="ECO:0000313" key="2">
    <source>
        <dbReference type="Proteomes" id="UP001206878"/>
    </source>
</evidence>
<feature type="non-terminal residue" evidence="1">
    <location>
        <position position="1"/>
    </location>
</feature>
<name>A0AAW5N0T6_9ESCH</name>
<reference evidence="1" key="1">
    <citation type="submission" date="2022-07" db="EMBL/GenBank/DDBJ databases">
        <title>Diversity of ethanolamine utilization by human commensal Escherichia coli.</title>
        <authorList>
            <person name="Jubelin G."/>
        </authorList>
    </citation>
    <scope>NUCLEOTIDE SEQUENCE</scope>
    <source>
        <strain evidence="1">S1</strain>
    </source>
</reference>
<accession>A0AAW5N0T6</accession>
<dbReference type="EMBL" id="JANPXH010001111">
    <property type="protein sequence ID" value="MCR6679320.1"/>
    <property type="molecule type" value="Genomic_DNA"/>
</dbReference>
<evidence type="ECO:0000313" key="1">
    <source>
        <dbReference type="EMBL" id="MCR6679320.1"/>
    </source>
</evidence>
<protein>
    <submittedName>
        <fullName evidence="1">DUF1360 domain-containing protein</fullName>
    </submittedName>
</protein>
<dbReference type="AlphaFoldDB" id="A0AAW5N0T6"/>
<gene>
    <name evidence="1" type="ORF">NVV43_28055</name>
</gene>
<dbReference type="Proteomes" id="UP001206878">
    <property type="component" value="Unassembled WGS sequence"/>
</dbReference>
<proteinExistence type="predicted"/>
<organism evidence="1 2">
    <name type="scientific">Escherichia marmotae</name>
    <dbReference type="NCBI Taxonomy" id="1499973"/>
    <lineage>
        <taxon>Bacteria</taxon>
        <taxon>Pseudomonadati</taxon>
        <taxon>Pseudomonadota</taxon>
        <taxon>Gammaproteobacteria</taxon>
        <taxon>Enterobacterales</taxon>
        <taxon>Enterobacteriaceae</taxon>
        <taxon>Escherichia</taxon>
    </lineage>
</organism>
<comment type="caution">
    <text evidence="1">The sequence shown here is derived from an EMBL/GenBank/DDBJ whole genome shotgun (WGS) entry which is preliminary data.</text>
</comment>
<sequence>FNAAMAAGLVGAKRGGRDLPVRIEARDIVLNGIATHKLSRLISKDKITSFARAPFTEFQEPGGPAEVEERARGEGWRRTIGELL</sequence>
<feature type="non-terminal residue" evidence="1">
    <location>
        <position position="84"/>
    </location>
</feature>
<dbReference type="InterPro" id="IPR010773">
    <property type="entry name" value="Mycophage_PG1_Gp7"/>
</dbReference>